<dbReference type="RefSeq" id="WP_187082513.1">
    <property type="nucleotide sequence ID" value="NZ_JACORU010000005.1"/>
</dbReference>
<evidence type="ECO:0000313" key="3">
    <source>
        <dbReference type="EMBL" id="MBC5766055.1"/>
    </source>
</evidence>
<dbReference type="InterPro" id="IPR005064">
    <property type="entry name" value="BUG"/>
</dbReference>
<comment type="similarity">
    <text evidence="1">Belongs to the UPF0065 (bug) family.</text>
</comment>
<dbReference type="EMBL" id="JACORU010000005">
    <property type="protein sequence ID" value="MBC5766055.1"/>
    <property type="molecule type" value="Genomic_DNA"/>
</dbReference>
<organism evidence="3 4">
    <name type="scientific">Ramlibacter albus</name>
    <dbReference type="NCBI Taxonomy" id="2079448"/>
    <lineage>
        <taxon>Bacteria</taxon>
        <taxon>Pseudomonadati</taxon>
        <taxon>Pseudomonadota</taxon>
        <taxon>Betaproteobacteria</taxon>
        <taxon>Burkholderiales</taxon>
        <taxon>Comamonadaceae</taxon>
        <taxon>Ramlibacter</taxon>
    </lineage>
</organism>
<sequence>MNRRHFLALSAAALAGRAFAYPVAGRPVRLVVGYPAGGGTDVQARMLAQHLAPILGVPVIVENRPGAGTMIAATEVAKAAPDGHTLMYTPASTLAQLPQTMLAAKYEPLRDFTPVAQVALGPVVLVLHNSIPANNFAELVAYAKKNPGQLNYVSQGIGTSAHVFGEMLGKQAGVDIVHVPYKGASDVAKDFVAGRVHLQFASSSAAAQLMRSGQVRLLGVVAPKRTELFPTLATMSELGIQGMDMDTSLGVIGPAKLPPDVIAKVSEGLKAIMAMPQVQAEFRTGGVEPRWAGSAEFAETIRDSHAAWGRLLAAVNFKKQ</sequence>
<keyword evidence="2" id="KW-0732">Signal</keyword>
<protein>
    <submittedName>
        <fullName evidence="3">Tripartite tricarboxylate transporter substrate binding protein</fullName>
    </submittedName>
</protein>
<dbReference type="InterPro" id="IPR042100">
    <property type="entry name" value="Bug_dom1"/>
</dbReference>
<evidence type="ECO:0000256" key="2">
    <source>
        <dbReference type="SAM" id="SignalP"/>
    </source>
</evidence>
<dbReference type="SUPFAM" id="SSF53850">
    <property type="entry name" value="Periplasmic binding protein-like II"/>
    <property type="match status" value="1"/>
</dbReference>
<dbReference type="Pfam" id="PF03401">
    <property type="entry name" value="TctC"/>
    <property type="match status" value="1"/>
</dbReference>
<feature type="signal peptide" evidence="2">
    <location>
        <begin position="1"/>
        <end position="20"/>
    </location>
</feature>
<dbReference type="PANTHER" id="PTHR42928">
    <property type="entry name" value="TRICARBOXYLATE-BINDING PROTEIN"/>
    <property type="match status" value="1"/>
</dbReference>
<evidence type="ECO:0000313" key="4">
    <source>
        <dbReference type="Proteomes" id="UP000596827"/>
    </source>
</evidence>
<comment type="caution">
    <text evidence="3">The sequence shown here is derived from an EMBL/GenBank/DDBJ whole genome shotgun (WGS) entry which is preliminary data.</text>
</comment>
<name>A0A923S343_9BURK</name>
<feature type="chain" id="PRO_5036735483" evidence="2">
    <location>
        <begin position="21"/>
        <end position="320"/>
    </location>
</feature>
<dbReference type="PIRSF" id="PIRSF017082">
    <property type="entry name" value="YflP"/>
    <property type="match status" value="1"/>
</dbReference>
<accession>A0A923S343</accession>
<reference evidence="3" key="1">
    <citation type="submission" date="2020-08" db="EMBL/GenBank/DDBJ databases">
        <title>Ramlibacter sp. GTP1 16S ribosomal RNA gene genome sequencing and assembly.</title>
        <authorList>
            <person name="Kang M."/>
        </authorList>
    </citation>
    <scope>NUCLEOTIDE SEQUENCE</scope>
    <source>
        <strain evidence="3">GTP1</strain>
    </source>
</reference>
<dbReference type="Gene3D" id="3.40.190.10">
    <property type="entry name" value="Periplasmic binding protein-like II"/>
    <property type="match status" value="1"/>
</dbReference>
<keyword evidence="4" id="KW-1185">Reference proteome</keyword>
<dbReference type="Gene3D" id="3.40.190.150">
    <property type="entry name" value="Bordetella uptake gene, domain 1"/>
    <property type="match status" value="1"/>
</dbReference>
<gene>
    <name evidence="3" type="ORF">H8R02_16425</name>
</gene>
<evidence type="ECO:0000256" key="1">
    <source>
        <dbReference type="ARBA" id="ARBA00006987"/>
    </source>
</evidence>
<dbReference type="PANTHER" id="PTHR42928:SF5">
    <property type="entry name" value="BLR1237 PROTEIN"/>
    <property type="match status" value="1"/>
</dbReference>
<dbReference type="CDD" id="cd07012">
    <property type="entry name" value="PBP2_Bug_TTT"/>
    <property type="match status" value="1"/>
</dbReference>
<dbReference type="Proteomes" id="UP000596827">
    <property type="component" value="Unassembled WGS sequence"/>
</dbReference>
<dbReference type="AlphaFoldDB" id="A0A923S343"/>
<proteinExistence type="inferred from homology"/>